<dbReference type="NCBIfam" id="TIGR00761">
    <property type="entry name" value="argB"/>
    <property type="match status" value="1"/>
</dbReference>
<feature type="binding site" evidence="9">
    <location>
        <begin position="64"/>
        <end position="65"/>
    </location>
    <ligand>
        <name>substrate</name>
    </ligand>
</feature>
<dbReference type="GO" id="GO:0042450">
    <property type="term" value="P:L-arginine biosynthetic process via ornithine"/>
    <property type="evidence" value="ECO:0007669"/>
    <property type="project" value="UniProtKB-UniRule"/>
</dbReference>
<dbReference type="KEGG" id="shal:SHALO_1706"/>
<comment type="catalytic activity">
    <reaction evidence="8 9">
        <text>N-acetyl-L-glutamate + ATP = N-acetyl-L-glutamyl 5-phosphate + ADP</text>
        <dbReference type="Rhea" id="RHEA:14629"/>
        <dbReference type="ChEBI" id="CHEBI:30616"/>
        <dbReference type="ChEBI" id="CHEBI:44337"/>
        <dbReference type="ChEBI" id="CHEBI:57936"/>
        <dbReference type="ChEBI" id="CHEBI:456216"/>
        <dbReference type="EC" id="2.7.2.8"/>
    </reaction>
</comment>
<dbReference type="Proteomes" id="UP000094609">
    <property type="component" value="Chromosome"/>
</dbReference>
<dbReference type="GO" id="GO:0003991">
    <property type="term" value="F:acetylglutamate kinase activity"/>
    <property type="evidence" value="ECO:0007669"/>
    <property type="project" value="UniProtKB-UniRule"/>
</dbReference>
<feature type="domain" description="Aspartate/glutamate/uridylate kinase" evidence="10">
    <location>
        <begin position="24"/>
        <end position="260"/>
    </location>
</feature>
<sequence length="283" mass="30761">MQHKIHQAQILMDALPYIKLFNKKTIVIKYGGAAQINPELKEQFAKDIVLLYLVGIKPIIVHGGGKKINALLDKLEVKSTFVDGLRVTDEQVMEVVEMVLSGSINKEITTLLNHHGAKAIGITGKDANFIHAKPMDDGKYGLVGNITKIDKKVLKHLIREKFIPVIAPIAAGDDVDHPGYNINADLAASKIAVAMKAKKIIFLTDTPGVLDKEGNLISSLDKTKIKALKKDGTISGGMIPKLDACLETIRGGVECAHIIDGRVQHSILLELFTKDGIGTIIKE</sequence>
<dbReference type="PATRIC" id="fig|1193502.14.peg.1732"/>
<dbReference type="PANTHER" id="PTHR23342">
    <property type="entry name" value="N-ACETYLGLUTAMATE SYNTHASE"/>
    <property type="match status" value="1"/>
</dbReference>
<dbReference type="FunFam" id="3.40.1160.10:FF:000004">
    <property type="entry name" value="Acetylglutamate kinase"/>
    <property type="match status" value="1"/>
</dbReference>
<evidence type="ECO:0000256" key="5">
    <source>
        <dbReference type="ARBA" id="ARBA00022741"/>
    </source>
</evidence>
<evidence type="ECO:0000259" key="10">
    <source>
        <dbReference type="Pfam" id="PF00696"/>
    </source>
</evidence>
<gene>
    <name evidence="9" type="primary">argB</name>
    <name evidence="11" type="ORF">SHALO_1706</name>
</gene>
<organism evidence="11 12">
    <name type="scientific">Sulfurospirillum halorespirans DSM 13726</name>
    <dbReference type="NCBI Taxonomy" id="1193502"/>
    <lineage>
        <taxon>Bacteria</taxon>
        <taxon>Pseudomonadati</taxon>
        <taxon>Campylobacterota</taxon>
        <taxon>Epsilonproteobacteria</taxon>
        <taxon>Campylobacterales</taxon>
        <taxon>Sulfurospirillaceae</taxon>
        <taxon>Sulfurospirillum</taxon>
    </lineage>
</organism>
<dbReference type="InterPro" id="IPR001048">
    <property type="entry name" value="Asp/Glu/Uridylate_kinase"/>
</dbReference>
<dbReference type="InterPro" id="IPR036393">
    <property type="entry name" value="AceGlu_kinase-like_sf"/>
</dbReference>
<keyword evidence="3 9" id="KW-0028">Amino-acid biosynthesis</keyword>
<dbReference type="CDD" id="cd04250">
    <property type="entry name" value="AAK_NAGK-C"/>
    <property type="match status" value="1"/>
</dbReference>
<keyword evidence="5 9" id="KW-0547">Nucleotide-binding</keyword>
<dbReference type="InterPro" id="IPR041727">
    <property type="entry name" value="NAGK-C"/>
</dbReference>
<dbReference type="PANTHER" id="PTHR23342:SF0">
    <property type="entry name" value="N-ACETYLGLUTAMATE SYNTHASE, MITOCHONDRIAL"/>
    <property type="match status" value="1"/>
</dbReference>
<keyword evidence="2 9" id="KW-0055">Arginine biosynthesis</keyword>
<evidence type="ECO:0000256" key="2">
    <source>
        <dbReference type="ARBA" id="ARBA00022571"/>
    </source>
</evidence>
<dbReference type="AlphaFoldDB" id="A0A1D7TKG2"/>
<dbReference type="InterPro" id="IPR037528">
    <property type="entry name" value="ArgB"/>
</dbReference>
<evidence type="ECO:0000256" key="7">
    <source>
        <dbReference type="ARBA" id="ARBA00022840"/>
    </source>
</evidence>
<evidence type="ECO:0000256" key="9">
    <source>
        <dbReference type="HAMAP-Rule" id="MF_00082"/>
    </source>
</evidence>
<evidence type="ECO:0000256" key="8">
    <source>
        <dbReference type="ARBA" id="ARBA00048141"/>
    </source>
</evidence>
<keyword evidence="4 9" id="KW-0808">Transferase</keyword>
<dbReference type="InterPro" id="IPR004662">
    <property type="entry name" value="AcgluKinase_fam"/>
</dbReference>
<dbReference type="Pfam" id="PF00696">
    <property type="entry name" value="AA_kinase"/>
    <property type="match status" value="1"/>
</dbReference>
<proteinExistence type="inferred from homology"/>
<comment type="pathway">
    <text evidence="1 9">Amino-acid biosynthesis; L-arginine biosynthesis; N(2)-acetyl-L-ornithine from L-glutamate: step 2/4.</text>
</comment>
<comment type="similarity">
    <text evidence="9">Belongs to the acetylglutamate kinase family. ArgB subfamily.</text>
</comment>
<evidence type="ECO:0000313" key="11">
    <source>
        <dbReference type="EMBL" id="AOO65477.1"/>
    </source>
</evidence>
<dbReference type="PRINTS" id="PR01469">
    <property type="entry name" value="CARBMTKINASE"/>
</dbReference>
<name>A0A1D7TKG2_9BACT</name>
<comment type="subcellular location">
    <subcellularLocation>
        <location evidence="9">Cytoplasm</location>
    </subcellularLocation>
</comment>
<feature type="binding site" evidence="9">
    <location>
        <position position="86"/>
    </location>
    <ligand>
        <name>substrate</name>
    </ligand>
</feature>
<evidence type="ECO:0000256" key="4">
    <source>
        <dbReference type="ARBA" id="ARBA00022679"/>
    </source>
</evidence>
<comment type="function">
    <text evidence="9">Catalyzes the ATP-dependent phosphorylation of N-acetyl-L-glutamate.</text>
</comment>
<keyword evidence="6 9" id="KW-0418">Kinase</keyword>
<dbReference type="HAMAP" id="MF_00082">
    <property type="entry name" value="ArgB"/>
    <property type="match status" value="1"/>
</dbReference>
<reference evidence="12" key="1">
    <citation type="submission" date="2016-08" db="EMBL/GenBank/DDBJ databases">
        <title>Complete genome sequence of the organohalide-respiring Epsilonproteobacterium Sulfurospirillum halorespirans.</title>
        <authorList>
            <person name="Goris T."/>
            <person name="Zimmermann J."/>
            <person name="Schenz B."/>
            <person name="Lemos M."/>
            <person name="Hackermueller J."/>
            <person name="Diekert G."/>
        </authorList>
    </citation>
    <scope>NUCLEOTIDE SEQUENCE [LARGE SCALE GENOMIC DNA]</scope>
    <source>
        <strain>DSM 13726</strain>
        <strain evidence="12">PCE-M2</strain>
    </source>
</reference>
<dbReference type="Gene3D" id="3.40.1160.10">
    <property type="entry name" value="Acetylglutamate kinase-like"/>
    <property type="match status" value="1"/>
</dbReference>
<keyword evidence="7 9" id="KW-0067">ATP-binding</keyword>
<accession>A0A1D7TKG2</accession>
<dbReference type="GO" id="GO:0005524">
    <property type="term" value="F:ATP binding"/>
    <property type="evidence" value="ECO:0007669"/>
    <property type="project" value="UniProtKB-UniRule"/>
</dbReference>
<keyword evidence="12" id="KW-1185">Reference proteome</keyword>
<protein>
    <recommendedName>
        <fullName evidence="9">Acetylglutamate kinase</fullName>
        <ecNumber evidence="9">2.7.2.8</ecNumber>
    </recommendedName>
    <alternativeName>
        <fullName evidence="9">N-acetyl-L-glutamate 5-phosphotransferase</fullName>
    </alternativeName>
    <alternativeName>
        <fullName evidence="9">NAG kinase</fullName>
        <shortName evidence="9">NAGK</shortName>
    </alternativeName>
</protein>
<dbReference type="UniPathway" id="UPA00068">
    <property type="reaction ID" value="UER00107"/>
</dbReference>
<evidence type="ECO:0000256" key="3">
    <source>
        <dbReference type="ARBA" id="ARBA00022605"/>
    </source>
</evidence>
<dbReference type="GO" id="GO:0005737">
    <property type="term" value="C:cytoplasm"/>
    <property type="evidence" value="ECO:0007669"/>
    <property type="project" value="UniProtKB-SubCell"/>
</dbReference>
<evidence type="ECO:0000256" key="6">
    <source>
        <dbReference type="ARBA" id="ARBA00022777"/>
    </source>
</evidence>
<keyword evidence="9" id="KW-0963">Cytoplasm</keyword>
<dbReference type="EMBL" id="CP017111">
    <property type="protein sequence ID" value="AOO65477.1"/>
    <property type="molecule type" value="Genomic_DNA"/>
</dbReference>
<feature type="site" description="Transition state stabilizer" evidence="9">
    <location>
        <position position="29"/>
    </location>
</feature>
<dbReference type="EC" id="2.7.2.8" evidence="9"/>
<dbReference type="SUPFAM" id="SSF53633">
    <property type="entry name" value="Carbamate kinase-like"/>
    <property type="match status" value="1"/>
</dbReference>
<feature type="binding site" evidence="9">
    <location>
        <position position="181"/>
    </location>
    <ligand>
        <name>substrate</name>
    </ligand>
</feature>
<feature type="site" description="Transition state stabilizer" evidence="9">
    <location>
        <position position="241"/>
    </location>
</feature>
<dbReference type="STRING" id="1193502.SHALO_1706"/>
<dbReference type="PIRSF" id="PIRSF000728">
    <property type="entry name" value="NAGK"/>
    <property type="match status" value="1"/>
</dbReference>
<evidence type="ECO:0000256" key="1">
    <source>
        <dbReference type="ARBA" id="ARBA00004828"/>
    </source>
</evidence>
<evidence type="ECO:0000313" key="12">
    <source>
        <dbReference type="Proteomes" id="UP000094609"/>
    </source>
</evidence>